<evidence type="ECO:0000259" key="1">
    <source>
        <dbReference type="Pfam" id="PF11738"/>
    </source>
</evidence>
<name>A0A3A5M0F1_9GAMM</name>
<feature type="domain" description="Deacetylase PdaC" evidence="2">
    <location>
        <begin position="73"/>
        <end position="159"/>
    </location>
</feature>
<dbReference type="Proteomes" id="UP000270757">
    <property type="component" value="Unassembled WGS sequence"/>
</dbReference>
<dbReference type="EMBL" id="QCXM01000001">
    <property type="protein sequence ID" value="PUT49326.1"/>
    <property type="molecule type" value="Genomic_DNA"/>
</dbReference>
<dbReference type="Pfam" id="PF13739">
    <property type="entry name" value="PdaC"/>
    <property type="match status" value="1"/>
</dbReference>
<comment type="caution">
    <text evidence="4">The sequence shown here is derived from an EMBL/GenBank/DDBJ whole genome shotgun (WGS) entry which is preliminary data.</text>
</comment>
<evidence type="ECO:0000313" key="8">
    <source>
        <dbReference type="Proteomes" id="UP000306421"/>
    </source>
</evidence>
<evidence type="ECO:0000313" key="7">
    <source>
        <dbReference type="Proteomes" id="UP000270757"/>
    </source>
</evidence>
<evidence type="ECO:0000313" key="5">
    <source>
        <dbReference type="EMBL" id="TID46692.1"/>
    </source>
</evidence>
<organism evidence="4 7">
    <name type="scientific">Legionella taurinensis</name>
    <dbReference type="NCBI Taxonomy" id="70611"/>
    <lineage>
        <taxon>Bacteria</taxon>
        <taxon>Pseudomonadati</taxon>
        <taxon>Pseudomonadota</taxon>
        <taxon>Gammaproteobacteria</taxon>
        <taxon>Legionellales</taxon>
        <taxon>Legionellaceae</taxon>
        <taxon>Legionella</taxon>
    </lineage>
</organism>
<sequence>MVRQGQRRFMLSFWFPCTATNHDCGNVAYPFNNDTGASGMKKFILIALLAAGTAGAASPHLHAVTLKAVTIKTENTKQVIDIQYPQGFANPQINQAIELLIQSIRQSFDKADPDAQNLPADVPGKDGLTITYKVMFDNQQAVSVLFNVSAYRRGAAHPNNTVQTLNFINGKPVVLGELFKENTNALQKMADFSYEAIKKKAINDDEQWLREGTKATVENYKNWYFSSKGISIAFDPYQVAAYVYGPQTVTIPRAVIQDALRSDVIKAVWGN</sequence>
<reference evidence="4 7" key="3">
    <citation type="submission" date="2018-09" db="EMBL/GenBank/DDBJ databases">
        <title>Draft genome sequences of Legionella taurinensis isolated from water samples.</title>
        <authorList>
            <person name="Chakeri A."/>
            <person name="Allerberger F."/>
            <person name="Kundi M."/>
            <person name="Ruppitsch W."/>
            <person name="Schmid D."/>
        </authorList>
    </citation>
    <scope>NUCLEOTIDE SEQUENCE [LARGE SCALE GENOMIC DNA]</scope>
    <source>
        <strain evidence="4 7">4570-18-6</strain>
    </source>
</reference>
<dbReference type="Proteomes" id="UP000251035">
    <property type="component" value="Unassembled WGS sequence"/>
</dbReference>
<dbReference type="AlphaFoldDB" id="A0A3A5M0F1"/>
<proteinExistence type="predicted"/>
<reference evidence="5 8" key="2">
    <citation type="submission" date="2018-04" db="EMBL/GenBank/DDBJ databases">
        <title>Whole genome sequence comparison of clinical and drinking water Legionella pneumophila isolates.</title>
        <authorList>
            <person name="Garner E."/>
        </authorList>
    </citation>
    <scope>NUCLEOTIDE SEQUENCE [LARGE SCALE GENOMIC DNA]</scope>
    <source>
        <strain evidence="5 8">WH02</strain>
    </source>
</reference>
<dbReference type="OrthoDB" id="5637at2"/>
<dbReference type="Pfam" id="PF11738">
    <property type="entry name" value="DUF3298"/>
    <property type="match status" value="1"/>
</dbReference>
<dbReference type="Gene3D" id="3.30.565.40">
    <property type="entry name" value="Fervidobacterium nodosum Rt17-B1 like"/>
    <property type="match status" value="1"/>
</dbReference>
<gene>
    <name evidence="4" type="ORF">D6J04_01270</name>
    <name evidence="3" type="ORF">DB745_01075</name>
    <name evidence="5" type="ORF">DIZ81_01070</name>
</gene>
<dbReference type="EMBL" id="QZWB01000001">
    <property type="protein sequence ID" value="RJT49310.1"/>
    <property type="molecule type" value="Genomic_DNA"/>
</dbReference>
<dbReference type="InterPro" id="IPR037126">
    <property type="entry name" value="PdaC/RsiV-like_sf"/>
</dbReference>
<dbReference type="Proteomes" id="UP000306421">
    <property type="component" value="Unassembled WGS sequence"/>
</dbReference>
<dbReference type="Gene3D" id="3.90.640.20">
    <property type="entry name" value="Heat-shock cognate protein, ATPase"/>
    <property type="match status" value="1"/>
</dbReference>
<dbReference type="InterPro" id="IPR021729">
    <property type="entry name" value="DUF3298"/>
</dbReference>
<reference evidence="3 6" key="1">
    <citation type="submission" date="2018-04" db="EMBL/GenBank/DDBJ databases">
        <title>Whole genome sequence comparison of clinical and drinking water Legionella pneumophila isolates associated with the Flint Water Crisis.</title>
        <authorList>
            <person name="Garner E."/>
            <person name="Brown C."/>
            <person name="Schwake O."/>
            <person name="Coil D."/>
            <person name="Jospin G."/>
            <person name="Eisen J."/>
            <person name="Edwards M."/>
            <person name="Pruden A."/>
        </authorList>
    </citation>
    <scope>NUCLEOTIDE SEQUENCE [LARGE SCALE GENOMIC DNA]</scope>
    <source>
        <strain evidence="3 6">Genessee03</strain>
    </source>
</reference>
<evidence type="ECO:0000313" key="4">
    <source>
        <dbReference type="EMBL" id="RJT49310.1"/>
    </source>
</evidence>
<accession>A0A3A5M0F1</accession>
<keyword evidence="6" id="KW-1185">Reference proteome</keyword>
<protein>
    <submittedName>
        <fullName evidence="3">1,4-beta-xylanase</fullName>
    </submittedName>
    <submittedName>
        <fullName evidence="4">DUF3298 domain-containing protein</fullName>
    </submittedName>
</protein>
<dbReference type="EMBL" id="QFGG01000001">
    <property type="protein sequence ID" value="TID46692.1"/>
    <property type="molecule type" value="Genomic_DNA"/>
</dbReference>
<evidence type="ECO:0000313" key="6">
    <source>
        <dbReference type="Proteomes" id="UP000251035"/>
    </source>
</evidence>
<evidence type="ECO:0000259" key="2">
    <source>
        <dbReference type="Pfam" id="PF13739"/>
    </source>
</evidence>
<evidence type="ECO:0000313" key="3">
    <source>
        <dbReference type="EMBL" id="PUT49326.1"/>
    </source>
</evidence>
<dbReference type="InterPro" id="IPR025303">
    <property type="entry name" value="PdaC"/>
</dbReference>
<feature type="domain" description="DUF3298" evidence="1">
    <location>
        <begin position="177"/>
        <end position="253"/>
    </location>
</feature>